<dbReference type="OrthoDB" id="60033at2759"/>
<keyword evidence="3" id="KW-0238">DNA-binding</keyword>
<dbReference type="Pfam" id="PF00447">
    <property type="entry name" value="HSF_DNA-bind"/>
    <property type="match status" value="1"/>
</dbReference>
<evidence type="ECO:0000256" key="1">
    <source>
        <dbReference type="ARBA" id="ARBA00004123"/>
    </source>
</evidence>
<dbReference type="InterPro" id="IPR036388">
    <property type="entry name" value="WH-like_DNA-bd_sf"/>
</dbReference>
<evidence type="ECO:0000256" key="2">
    <source>
        <dbReference type="ARBA" id="ARBA00023016"/>
    </source>
</evidence>
<dbReference type="PANTHER" id="PTHR10015:SF308">
    <property type="entry name" value="HSF-TYPE DNA-BINDING DOMAIN-CONTAINING PROTEIN"/>
    <property type="match status" value="1"/>
</dbReference>
<protein>
    <recommendedName>
        <fullName evidence="7">HSF-type DNA-binding domain-containing protein</fullName>
    </recommendedName>
</protein>
<accession>A0A9Q0KV84</accession>
<dbReference type="Proteomes" id="UP001141806">
    <property type="component" value="Unassembled WGS sequence"/>
</dbReference>
<comment type="subcellular location">
    <subcellularLocation>
        <location evidence="1">Nucleus</location>
    </subcellularLocation>
</comment>
<proteinExistence type="inferred from homology"/>
<evidence type="ECO:0000313" key="8">
    <source>
        <dbReference type="EMBL" id="KAJ4976896.1"/>
    </source>
</evidence>
<keyword evidence="2" id="KW-0346">Stress response</keyword>
<dbReference type="AlphaFoldDB" id="A0A9Q0KV84"/>
<evidence type="ECO:0000256" key="5">
    <source>
        <dbReference type="RuleBase" id="RU004020"/>
    </source>
</evidence>
<sequence length="207" mass="24225">MVSVNLRMAAGEKELNCAINRISSSQSPRNKCPAPFLCKTYDLIEEGNKKDDDDHGRRIVSWNEKGTGFVVWYPQEFSLFTLPRFFKHDNFSSFIRQLNTYGFKKVASDRWEFQHPKFRKRGRHLLVEITRKKCEPSMYPSFLKASGEDSASDVNENNRLLMEENKNLRKEKSELLLQISEFKALEIKLLDCLYGYMGNHSKVRRVC</sequence>
<dbReference type="InterPro" id="IPR036390">
    <property type="entry name" value="WH_DNA-bd_sf"/>
</dbReference>
<dbReference type="PRINTS" id="PR00056">
    <property type="entry name" value="HSFDOMAIN"/>
</dbReference>
<gene>
    <name evidence="8" type="ORF">NE237_002002</name>
</gene>
<feature type="coiled-coil region" evidence="6">
    <location>
        <begin position="151"/>
        <end position="185"/>
    </location>
</feature>
<comment type="similarity">
    <text evidence="5">Belongs to the HSF family.</text>
</comment>
<dbReference type="GO" id="GO:0000978">
    <property type="term" value="F:RNA polymerase II cis-regulatory region sequence-specific DNA binding"/>
    <property type="evidence" value="ECO:0007669"/>
    <property type="project" value="TreeGrafter"/>
</dbReference>
<dbReference type="SMART" id="SM00415">
    <property type="entry name" value="HSF"/>
    <property type="match status" value="1"/>
</dbReference>
<evidence type="ECO:0000256" key="4">
    <source>
        <dbReference type="ARBA" id="ARBA00023242"/>
    </source>
</evidence>
<dbReference type="Gene3D" id="1.10.10.10">
    <property type="entry name" value="Winged helix-like DNA-binding domain superfamily/Winged helix DNA-binding domain"/>
    <property type="match status" value="1"/>
</dbReference>
<dbReference type="SUPFAM" id="SSF46785">
    <property type="entry name" value="Winged helix' DNA-binding domain"/>
    <property type="match status" value="1"/>
</dbReference>
<reference evidence="8" key="1">
    <citation type="journal article" date="2023" name="Plant J.">
        <title>The genome of the king protea, Protea cynaroides.</title>
        <authorList>
            <person name="Chang J."/>
            <person name="Duong T.A."/>
            <person name="Schoeman C."/>
            <person name="Ma X."/>
            <person name="Roodt D."/>
            <person name="Barker N."/>
            <person name="Li Z."/>
            <person name="Van de Peer Y."/>
            <person name="Mizrachi E."/>
        </authorList>
    </citation>
    <scope>NUCLEOTIDE SEQUENCE</scope>
    <source>
        <tissue evidence="8">Young leaves</tissue>
    </source>
</reference>
<organism evidence="8 9">
    <name type="scientific">Protea cynaroides</name>
    <dbReference type="NCBI Taxonomy" id="273540"/>
    <lineage>
        <taxon>Eukaryota</taxon>
        <taxon>Viridiplantae</taxon>
        <taxon>Streptophyta</taxon>
        <taxon>Embryophyta</taxon>
        <taxon>Tracheophyta</taxon>
        <taxon>Spermatophyta</taxon>
        <taxon>Magnoliopsida</taxon>
        <taxon>Proteales</taxon>
        <taxon>Proteaceae</taxon>
        <taxon>Protea</taxon>
    </lineage>
</organism>
<dbReference type="GO" id="GO:0005634">
    <property type="term" value="C:nucleus"/>
    <property type="evidence" value="ECO:0007669"/>
    <property type="project" value="UniProtKB-SubCell"/>
</dbReference>
<dbReference type="PANTHER" id="PTHR10015">
    <property type="entry name" value="HEAT SHOCK TRANSCRIPTION FACTOR"/>
    <property type="match status" value="1"/>
</dbReference>
<name>A0A9Q0KV84_9MAGN</name>
<comment type="caution">
    <text evidence="8">The sequence shown here is derived from an EMBL/GenBank/DDBJ whole genome shotgun (WGS) entry which is preliminary data.</text>
</comment>
<dbReference type="InterPro" id="IPR000232">
    <property type="entry name" value="HSF_DNA-bd"/>
</dbReference>
<keyword evidence="6" id="KW-0175">Coiled coil</keyword>
<dbReference type="PROSITE" id="PS00434">
    <property type="entry name" value="HSF_DOMAIN"/>
    <property type="match status" value="1"/>
</dbReference>
<evidence type="ECO:0000313" key="9">
    <source>
        <dbReference type="Proteomes" id="UP001141806"/>
    </source>
</evidence>
<dbReference type="GO" id="GO:0006357">
    <property type="term" value="P:regulation of transcription by RNA polymerase II"/>
    <property type="evidence" value="ECO:0007669"/>
    <property type="project" value="TreeGrafter"/>
</dbReference>
<evidence type="ECO:0000259" key="7">
    <source>
        <dbReference type="PROSITE" id="PS00434"/>
    </source>
</evidence>
<evidence type="ECO:0000256" key="6">
    <source>
        <dbReference type="SAM" id="Coils"/>
    </source>
</evidence>
<keyword evidence="4" id="KW-0539">Nucleus</keyword>
<dbReference type="FunFam" id="1.10.10.10:FF:000660">
    <property type="entry name" value="Heat stress transcription factor A-6b"/>
    <property type="match status" value="1"/>
</dbReference>
<dbReference type="EMBL" id="JAMYWD010000003">
    <property type="protein sequence ID" value="KAJ4976896.1"/>
    <property type="molecule type" value="Genomic_DNA"/>
</dbReference>
<feature type="domain" description="HSF-type DNA-binding" evidence="7">
    <location>
        <begin position="82"/>
        <end position="106"/>
    </location>
</feature>
<keyword evidence="9" id="KW-1185">Reference proteome</keyword>
<evidence type="ECO:0000256" key="3">
    <source>
        <dbReference type="ARBA" id="ARBA00023125"/>
    </source>
</evidence>
<dbReference type="GO" id="GO:0003700">
    <property type="term" value="F:DNA-binding transcription factor activity"/>
    <property type="evidence" value="ECO:0007669"/>
    <property type="project" value="InterPro"/>
</dbReference>